<evidence type="ECO:0000313" key="14">
    <source>
        <dbReference type="Proteomes" id="UP000192342"/>
    </source>
</evidence>
<dbReference type="STRING" id="1317117.ATO7_00525"/>
<dbReference type="PANTHER" id="PTHR45766">
    <property type="entry name" value="DNA ANNEALING HELICASE AND ENDONUCLEASE ZRANB3 FAMILY MEMBER"/>
    <property type="match status" value="1"/>
</dbReference>
<dbReference type="Pfam" id="PF12137">
    <property type="entry name" value="RapA_C"/>
    <property type="match status" value="1"/>
</dbReference>
<evidence type="ECO:0000256" key="2">
    <source>
        <dbReference type="ARBA" id="ARBA00022801"/>
    </source>
</evidence>
<dbReference type="PROSITE" id="PS51192">
    <property type="entry name" value="HELICASE_ATP_BIND_1"/>
    <property type="match status" value="1"/>
</dbReference>
<dbReference type="HAMAP" id="MF_01821">
    <property type="entry name" value="Helicase_RapA"/>
    <property type="match status" value="1"/>
</dbReference>
<dbReference type="Gene3D" id="2.30.30.140">
    <property type="match status" value="1"/>
</dbReference>
<dbReference type="CDD" id="cd18011">
    <property type="entry name" value="DEXDc_RapA"/>
    <property type="match status" value="1"/>
</dbReference>
<evidence type="ECO:0000256" key="1">
    <source>
        <dbReference type="ARBA" id="ARBA00022741"/>
    </source>
</evidence>
<feature type="short sequence motif" description="DEAH box" evidence="9">
    <location>
        <begin position="295"/>
        <end position="298"/>
    </location>
</feature>
<keyword evidence="4 9" id="KW-0067">ATP-binding</keyword>
<dbReference type="InterPro" id="IPR057342">
    <property type="entry name" value="DEXDc_RapA"/>
</dbReference>
<dbReference type="GO" id="GO:0016817">
    <property type="term" value="F:hydrolase activity, acting on acid anhydrides"/>
    <property type="evidence" value="ECO:0007669"/>
    <property type="project" value="InterPro"/>
</dbReference>
<dbReference type="Pfam" id="PF00176">
    <property type="entry name" value="SNF2-rel_dom"/>
    <property type="match status" value="1"/>
</dbReference>
<evidence type="ECO:0000313" key="13">
    <source>
        <dbReference type="EMBL" id="ORE88314.1"/>
    </source>
</evidence>
<feature type="domain" description="Helicase C-terminal" evidence="12">
    <location>
        <begin position="488"/>
        <end position="639"/>
    </location>
</feature>
<dbReference type="AlphaFoldDB" id="A0A1Y1SF80"/>
<dbReference type="InterPro" id="IPR040765">
    <property type="entry name" value="Tudor_1_RapA"/>
</dbReference>
<dbReference type="GO" id="GO:0003677">
    <property type="term" value="F:DNA binding"/>
    <property type="evidence" value="ECO:0007669"/>
    <property type="project" value="UniProtKB-KW"/>
</dbReference>
<dbReference type="Gene3D" id="3.30.360.80">
    <property type="match status" value="1"/>
</dbReference>
<comment type="similarity">
    <text evidence="9">Belongs to the SNF2/RAD54 helicase family. RapA subfamily.</text>
</comment>
<keyword evidence="2 9" id="KW-0378">Hydrolase</keyword>
<dbReference type="SMART" id="SM00490">
    <property type="entry name" value="HELICc"/>
    <property type="match status" value="1"/>
</dbReference>
<dbReference type="GO" id="GO:0005524">
    <property type="term" value="F:ATP binding"/>
    <property type="evidence" value="ECO:0007669"/>
    <property type="project" value="UniProtKB-UniRule"/>
</dbReference>
<feature type="binding site" evidence="9">
    <location>
        <begin position="180"/>
        <end position="187"/>
    </location>
    <ligand>
        <name>ATP</name>
        <dbReference type="ChEBI" id="CHEBI:30616"/>
    </ligand>
</feature>
<proteinExistence type="inferred from homology"/>
<reference evidence="13 14" key="1">
    <citation type="submission" date="2013-04" db="EMBL/GenBank/DDBJ databases">
        <title>Oceanococcus atlanticus 22II-S10r2 Genome Sequencing.</title>
        <authorList>
            <person name="Lai Q."/>
            <person name="Li G."/>
            <person name="Shao Z."/>
        </authorList>
    </citation>
    <scope>NUCLEOTIDE SEQUENCE [LARGE SCALE GENOMIC DNA]</scope>
    <source>
        <strain evidence="13 14">22II-S10r2</strain>
    </source>
</reference>
<dbReference type="Pfam" id="PF18339">
    <property type="entry name" value="Tudor_1_RapA"/>
    <property type="match status" value="1"/>
</dbReference>
<dbReference type="InterPro" id="IPR001650">
    <property type="entry name" value="Helicase_C-like"/>
</dbReference>
<keyword evidence="1 9" id="KW-0547">Nucleotide-binding</keyword>
<keyword evidence="8 9" id="KW-0804">Transcription</keyword>
<name>A0A1Y1SF80_9GAMM</name>
<dbReference type="EC" id="3.6.4.-" evidence="9"/>
<dbReference type="Gene3D" id="2.30.30.930">
    <property type="match status" value="1"/>
</dbReference>
<dbReference type="SMART" id="SM00487">
    <property type="entry name" value="DEXDc"/>
    <property type="match status" value="1"/>
</dbReference>
<dbReference type="InterPro" id="IPR027417">
    <property type="entry name" value="P-loop_NTPase"/>
</dbReference>
<dbReference type="Gene3D" id="3.40.50.300">
    <property type="entry name" value="P-loop containing nucleotide triphosphate hydrolases"/>
    <property type="match status" value="1"/>
</dbReference>
<dbReference type="InterPro" id="IPR022737">
    <property type="entry name" value="RapA_C"/>
</dbReference>
<dbReference type="GO" id="GO:0006355">
    <property type="term" value="P:regulation of DNA-templated transcription"/>
    <property type="evidence" value="ECO:0007669"/>
    <property type="project" value="UniProtKB-UniRule"/>
</dbReference>
<evidence type="ECO:0000256" key="4">
    <source>
        <dbReference type="ARBA" id="ARBA00022840"/>
    </source>
</evidence>
<dbReference type="PANTHER" id="PTHR45766:SF6">
    <property type="entry name" value="SWI_SNF-RELATED MATRIX-ASSOCIATED ACTIN-DEPENDENT REGULATOR OF CHROMATIN SUBFAMILY A-LIKE PROTEIN 1"/>
    <property type="match status" value="1"/>
</dbReference>
<keyword evidence="3 9" id="KW-0347">Helicase</keyword>
<evidence type="ECO:0000256" key="5">
    <source>
        <dbReference type="ARBA" id="ARBA00023015"/>
    </source>
</evidence>
<accession>A0A1Y1SF80</accession>
<evidence type="ECO:0000259" key="12">
    <source>
        <dbReference type="PROSITE" id="PS51194"/>
    </source>
</evidence>
<keyword evidence="7 9" id="KW-0010">Activator</keyword>
<evidence type="ECO:0000256" key="3">
    <source>
        <dbReference type="ARBA" id="ARBA00022806"/>
    </source>
</evidence>
<evidence type="ECO:0000256" key="6">
    <source>
        <dbReference type="ARBA" id="ARBA00023125"/>
    </source>
</evidence>
<dbReference type="InterPro" id="IPR000330">
    <property type="entry name" value="SNF2_N"/>
</dbReference>
<keyword evidence="10" id="KW-0175">Coiled coil</keyword>
<dbReference type="Gene3D" id="6.10.140.1500">
    <property type="match status" value="1"/>
</dbReference>
<dbReference type="InterPro" id="IPR049730">
    <property type="entry name" value="SNF2/RAD54-like_C"/>
</dbReference>
<gene>
    <name evidence="9" type="primary">rapA</name>
    <name evidence="13" type="ORF">ATO7_00525</name>
</gene>
<sequence length="962" mass="107618">MTDSVTVFAVGQRWISSTEPELGLGLVVQAEGRVVQVCFPAADEERAYAARSAPLSRVQFRQGEMIHDNQERRLKVTDTLENNGVIIYLCEDEDGKDVLLPEEQLHAVIRLNSPRERLFAGQIDRLSRYRLRYNTRLHHGVQMQSPVRGLLGPRVQLLPHQIYIAHEVASRHAPRVLLADEVGLGKTIEAGMIVHQQLISGRASRVLVVVPEALLHQWLVEMLRRFNLRFTILDEARCMALEGEASGLQEDDVSADDINPFESAQLVLCGENFLAADTSRAEQARAAGWDILVVDEAHHLAWTPENSSPAYACVERLAEQVPGLLLLTATPEQLGRSGHFARLRLLDPDRYHDLQQFVDQEQQYQQISDVLMALRQDNAWQRLSSEQGLREVLDAYLGTDRVAAVVAEVDGADASAQTVALERLTRDLLDRHGTGRVLFRNTRASVKGFPGRELHAWPLSGSQALPADVALDDQLHPEQVLGLDDDPRLGWLVEFLKQHRQDKVLLICRSAETVCELEQQLRLAGCYSGLFHEGMSLLERDRAAAWFADDEDGVQILLCSEIGSEGRNFQFARHLILFDLPLDPDLLEQRIGRLDRIGQTGVIQIHVPYLEGTAQQRLLNWYADGLGAFESPFQIGQAVINRYGEALLQALQAADEQPLQSLISDAQSFVAQEQARQEQGRDRLLELNSCQPDKADEWVNMVREYERPGVLAPYMEQVFDAFGVEHESHSAEAVIARPGNHMHGQHFPALPEDGLTATFRRDVAMSREDMHFLTWEHPMVTGAMDMILSGDFGNTALCTVKLGGVAPGTLLVESLFVLGVQAPRALQLERYLPAEPVRLLRDNLGRDLSEQLPADQLHMIAERVPKQTAHALVKRAEKVLQSLLDTSEKQAAALQDELIDAAMNQMRAERDDGLQRLLALAEVNPNVRQQEIDQYQAETAQLEERLRAAALQLDAVRIAIAT</sequence>
<dbReference type="Pfam" id="PF00271">
    <property type="entry name" value="Helicase_C"/>
    <property type="match status" value="1"/>
</dbReference>
<dbReference type="Pfam" id="PF18337">
    <property type="entry name" value="Tudor_RapA"/>
    <property type="match status" value="1"/>
</dbReference>
<protein>
    <recommendedName>
        <fullName evidence="9">RNA polymerase-associated protein RapA</fullName>
        <ecNumber evidence="9">3.6.4.-</ecNumber>
    </recommendedName>
    <alternativeName>
        <fullName evidence="9">ATP-dependent helicase HepA</fullName>
    </alternativeName>
</protein>
<dbReference type="Gene3D" id="3.40.50.10810">
    <property type="entry name" value="Tandem AAA-ATPase domain"/>
    <property type="match status" value="1"/>
</dbReference>
<evidence type="ECO:0000256" key="7">
    <source>
        <dbReference type="ARBA" id="ARBA00023159"/>
    </source>
</evidence>
<dbReference type="SUPFAM" id="SSF52540">
    <property type="entry name" value="P-loop containing nucleoside triphosphate hydrolases"/>
    <property type="match status" value="2"/>
</dbReference>
<dbReference type="EMBL" id="AQQV01000001">
    <property type="protein sequence ID" value="ORE88314.1"/>
    <property type="molecule type" value="Genomic_DNA"/>
</dbReference>
<comment type="subunit">
    <text evidence="9">Interacts with the RNAP. Has a higher affinity for the core RNAP than for the holoenzyme. Its ATPase activity is stimulated by binding to RNAP.</text>
</comment>
<dbReference type="InterPro" id="IPR038718">
    <property type="entry name" value="SNF2-like_sf"/>
</dbReference>
<dbReference type="CDD" id="cd18793">
    <property type="entry name" value="SF2_C_SNF"/>
    <property type="match status" value="1"/>
</dbReference>
<dbReference type="InterPro" id="IPR040766">
    <property type="entry name" value="Tudor_2_RapA"/>
</dbReference>
<keyword evidence="6 9" id="KW-0238">DNA-binding</keyword>
<dbReference type="PROSITE" id="PS51194">
    <property type="entry name" value="HELICASE_CTER"/>
    <property type="match status" value="1"/>
</dbReference>
<dbReference type="InterPro" id="IPR023949">
    <property type="entry name" value="Helicase_RapA"/>
</dbReference>
<dbReference type="InterPro" id="IPR014001">
    <property type="entry name" value="Helicase_ATP-bd"/>
</dbReference>
<dbReference type="NCBIfam" id="NF003426">
    <property type="entry name" value="PRK04914.1"/>
    <property type="match status" value="1"/>
</dbReference>
<evidence type="ECO:0000256" key="10">
    <source>
        <dbReference type="SAM" id="Coils"/>
    </source>
</evidence>
<dbReference type="GO" id="GO:0004386">
    <property type="term" value="F:helicase activity"/>
    <property type="evidence" value="ECO:0007669"/>
    <property type="project" value="UniProtKB-UniRule"/>
</dbReference>
<comment type="function">
    <text evidence="9">Transcription regulator that activates transcription by stimulating RNA polymerase (RNAP) recycling in case of stress conditions such as supercoiled DNA or high salt concentrations. Probably acts by releasing the RNAP, when it is trapped or immobilized on tightly supercoiled DNA. Does not activate transcription on linear DNA. Probably not involved in DNA repair.</text>
</comment>
<organism evidence="13 14">
    <name type="scientific">Oceanococcus atlanticus</name>
    <dbReference type="NCBI Taxonomy" id="1317117"/>
    <lineage>
        <taxon>Bacteria</taxon>
        <taxon>Pseudomonadati</taxon>
        <taxon>Pseudomonadota</taxon>
        <taxon>Gammaproteobacteria</taxon>
        <taxon>Chromatiales</taxon>
        <taxon>Oceanococcaceae</taxon>
        <taxon>Oceanococcus</taxon>
    </lineage>
</organism>
<dbReference type="Proteomes" id="UP000192342">
    <property type="component" value="Unassembled WGS sequence"/>
</dbReference>
<keyword evidence="5 9" id="KW-0805">Transcription regulation</keyword>
<keyword evidence="14" id="KW-1185">Reference proteome</keyword>
<feature type="coiled-coil region" evidence="10">
    <location>
        <begin position="877"/>
        <end position="904"/>
    </location>
</feature>
<comment type="caution">
    <text evidence="13">The sequence shown here is derived from an EMBL/GenBank/DDBJ whole genome shotgun (WGS) entry which is preliminary data.</text>
</comment>
<evidence type="ECO:0000256" key="8">
    <source>
        <dbReference type="ARBA" id="ARBA00023163"/>
    </source>
</evidence>
<feature type="domain" description="Helicase ATP-binding" evidence="11">
    <location>
        <begin position="167"/>
        <end position="349"/>
    </location>
</feature>
<evidence type="ECO:0000259" key="11">
    <source>
        <dbReference type="PROSITE" id="PS51192"/>
    </source>
</evidence>
<evidence type="ECO:0000256" key="9">
    <source>
        <dbReference type="HAMAP-Rule" id="MF_01821"/>
    </source>
</evidence>
<dbReference type="RefSeq" id="WP_240499399.1">
    <property type="nucleotide sequence ID" value="NZ_AQQV01000001.1"/>
</dbReference>